<feature type="region of interest" description="Disordered" evidence="4">
    <location>
        <begin position="124"/>
        <end position="151"/>
    </location>
</feature>
<dbReference type="InterPro" id="IPR045281">
    <property type="entry name" value="CONSTANS-like"/>
</dbReference>
<organism evidence="6">
    <name type="scientific">Ananas comosus var. bracteatus</name>
    <name type="common">red pineapple</name>
    <dbReference type="NCBI Taxonomy" id="296719"/>
    <lineage>
        <taxon>Eukaryota</taxon>
        <taxon>Viridiplantae</taxon>
        <taxon>Streptophyta</taxon>
        <taxon>Embryophyta</taxon>
        <taxon>Tracheophyta</taxon>
        <taxon>Spermatophyta</taxon>
        <taxon>Magnoliopsida</taxon>
        <taxon>Liliopsida</taxon>
        <taxon>Poales</taxon>
        <taxon>Bromeliaceae</taxon>
        <taxon>Bromelioideae</taxon>
        <taxon>Ananas</taxon>
    </lineage>
</organism>
<sequence>MWRRREEEEGRVAAAVRRMPVGAECGVLPGGRRHPLRHLRRRRPLRQPPRPPPPPHPPPPPTPPSAAALIVLPGIAASSRYAYSKAEEGIGADDHDNDSSAHEEASSWLLVEDVDVDVVDEFLDLQGENGDDDDDHGRDRRSHRREEKRKELSCEIMLVPNENQQQQEEEEEEGEMKGGYHHLLLHHHHDYHHQMDQMVYEGPTTSTAGFMGYEAPSLNHSVSLNVLTGSKCGARKHCSRHLKPLLPAVVVEGDHRPLRGGSGGGGSSRSHDSAVHHLGSRGATPSVPEKRKARRFEKTIRYASRKAYAETRPRIKGRFAKRSEVELEVDQFFSAAALADSSYGIVPSF</sequence>
<evidence type="ECO:0000256" key="2">
    <source>
        <dbReference type="ARBA" id="ARBA00023242"/>
    </source>
</evidence>
<evidence type="ECO:0000256" key="1">
    <source>
        <dbReference type="ARBA" id="ARBA00004123"/>
    </source>
</evidence>
<feature type="region of interest" description="Disordered" evidence="4">
    <location>
        <begin position="253"/>
        <end position="292"/>
    </location>
</feature>
<proteinExistence type="predicted"/>
<dbReference type="EMBL" id="LR862134">
    <property type="protein sequence ID" value="CAD1839422.1"/>
    <property type="molecule type" value="Genomic_DNA"/>
</dbReference>
<evidence type="ECO:0000313" key="6">
    <source>
        <dbReference type="EMBL" id="CAD1839422.1"/>
    </source>
</evidence>
<feature type="compositionally biased region" description="Basic residues" evidence="4">
    <location>
        <begin position="31"/>
        <end position="45"/>
    </location>
</feature>
<dbReference type="PROSITE" id="PS51017">
    <property type="entry name" value="CCT"/>
    <property type="match status" value="1"/>
</dbReference>
<evidence type="ECO:0000256" key="4">
    <source>
        <dbReference type="SAM" id="MobiDB-lite"/>
    </source>
</evidence>
<evidence type="ECO:0000256" key="3">
    <source>
        <dbReference type="PROSITE-ProRule" id="PRU00357"/>
    </source>
</evidence>
<dbReference type="AlphaFoldDB" id="A0A6V7Q8G4"/>
<feature type="domain" description="CCT" evidence="5">
    <location>
        <begin position="280"/>
        <end position="322"/>
    </location>
</feature>
<dbReference type="GO" id="GO:0003700">
    <property type="term" value="F:DNA-binding transcription factor activity"/>
    <property type="evidence" value="ECO:0007669"/>
    <property type="project" value="TreeGrafter"/>
</dbReference>
<feature type="region of interest" description="Disordered" evidence="4">
    <location>
        <begin position="18"/>
        <end position="67"/>
    </location>
</feature>
<dbReference type="InterPro" id="IPR010402">
    <property type="entry name" value="CCT_domain"/>
</dbReference>
<gene>
    <name evidence="6" type="ORF">CB5_LOCUS22633</name>
</gene>
<dbReference type="GO" id="GO:0005634">
    <property type="term" value="C:nucleus"/>
    <property type="evidence" value="ECO:0007669"/>
    <property type="project" value="UniProtKB-SubCell"/>
</dbReference>
<comment type="subcellular location">
    <subcellularLocation>
        <location evidence="1 3">Nucleus</location>
    </subcellularLocation>
</comment>
<name>A0A6V7Q8G4_ANACO</name>
<dbReference type="GO" id="GO:0009909">
    <property type="term" value="P:regulation of flower development"/>
    <property type="evidence" value="ECO:0007669"/>
    <property type="project" value="InterPro"/>
</dbReference>
<feature type="compositionally biased region" description="Pro residues" evidence="4">
    <location>
        <begin position="46"/>
        <end position="64"/>
    </location>
</feature>
<evidence type="ECO:0000259" key="5">
    <source>
        <dbReference type="PROSITE" id="PS51017"/>
    </source>
</evidence>
<dbReference type="Pfam" id="PF06203">
    <property type="entry name" value="CCT"/>
    <property type="match status" value="1"/>
</dbReference>
<accession>A0A6V7Q8G4</accession>
<reference evidence="6" key="1">
    <citation type="submission" date="2020-07" db="EMBL/GenBank/DDBJ databases">
        <authorList>
            <person name="Lin J."/>
        </authorList>
    </citation>
    <scope>NUCLEOTIDE SEQUENCE</scope>
</reference>
<protein>
    <recommendedName>
        <fullName evidence="5">CCT domain-containing protein</fullName>
    </recommendedName>
</protein>
<keyword evidence="2 3" id="KW-0539">Nucleus</keyword>
<feature type="compositionally biased region" description="Acidic residues" evidence="4">
    <location>
        <begin position="124"/>
        <end position="134"/>
    </location>
</feature>
<dbReference type="PANTHER" id="PTHR31319">
    <property type="entry name" value="ZINC FINGER PROTEIN CONSTANS-LIKE 4"/>
    <property type="match status" value="1"/>
</dbReference>
<dbReference type="PANTHER" id="PTHR31319:SF77">
    <property type="entry name" value="ZINC FINGER PROTEIN CONSTANS-LIKE 4"/>
    <property type="match status" value="1"/>
</dbReference>